<protein>
    <submittedName>
        <fullName evidence="1">Uncharacterized protein</fullName>
    </submittedName>
</protein>
<accession>A0AAI9XWB3</accession>
<dbReference type="AlphaFoldDB" id="A0AAI9XWB3"/>
<dbReference type="EMBL" id="MLGG01000007">
    <property type="protein sequence ID" value="KAK1463076.1"/>
    <property type="molecule type" value="Genomic_DNA"/>
</dbReference>
<sequence length="56" mass="5830">MLMLMLVAVQCSSGPGNSVLSGSIPQGALHWSRSVLDVGPIVTVTGKSCRHSDEYG</sequence>
<dbReference type="Proteomes" id="UP001239795">
    <property type="component" value="Unassembled WGS sequence"/>
</dbReference>
<evidence type="ECO:0000313" key="2">
    <source>
        <dbReference type="Proteomes" id="UP001239795"/>
    </source>
</evidence>
<proteinExistence type="predicted"/>
<organism evidence="1 2">
    <name type="scientific">Colletotrichum melonis</name>
    <dbReference type="NCBI Taxonomy" id="1209925"/>
    <lineage>
        <taxon>Eukaryota</taxon>
        <taxon>Fungi</taxon>
        <taxon>Dikarya</taxon>
        <taxon>Ascomycota</taxon>
        <taxon>Pezizomycotina</taxon>
        <taxon>Sordariomycetes</taxon>
        <taxon>Hypocreomycetidae</taxon>
        <taxon>Glomerellales</taxon>
        <taxon>Glomerellaceae</taxon>
        <taxon>Colletotrichum</taxon>
        <taxon>Colletotrichum acutatum species complex</taxon>
    </lineage>
</organism>
<evidence type="ECO:0000313" key="1">
    <source>
        <dbReference type="EMBL" id="KAK1463076.1"/>
    </source>
</evidence>
<keyword evidence="2" id="KW-1185">Reference proteome</keyword>
<name>A0AAI9XWB3_9PEZI</name>
<comment type="caution">
    <text evidence="1">The sequence shown here is derived from an EMBL/GenBank/DDBJ whole genome shotgun (WGS) entry which is preliminary data.</text>
</comment>
<gene>
    <name evidence="1" type="ORF">CMEL01_13145</name>
</gene>
<reference evidence="1 2" key="1">
    <citation type="submission" date="2016-10" db="EMBL/GenBank/DDBJ databases">
        <title>The genome sequence of Colletotrichum fioriniae PJ7.</title>
        <authorList>
            <person name="Baroncelli R."/>
        </authorList>
    </citation>
    <scope>NUCLEOTIDE SEQUENCE [LARGE SCALE GENOMIC DNA]</scope>
    <source>
        <strain evidence="1">Col 31</strain>
    </source>
</reference>